<accession>A0ABS4DM35</accession>
<evidence type="ECO:0000256" key="1">
    <source>
        <dbReference type="ARBA" id="ARBA00008950"/>
    </source>
</evidence>
<protein>
    <recommendedName>
        <fullName evidence="2">Phosphoesterase</fullName>
        <ecNumber evidence="2">3.1.4.-</ecNumber>
    </recommendedName>
</protein>
<dbReference type="Proteomes" id="UP000823790">
    <property type="component" value="Unassembled WGS sequence"/>
</dbReference>
<dbReference type="EC" id="3.1.4.-" evidence="2"/>
<evidence type="ECO:0000313" key="4">
    <source>
        <dbReference type="EMBL" id="MBP1474125.1"/>
    </source>
</evidence>
<organism evidence="4 5">
    <name type="scientific">Frateuria flava</name>
    <dbReference type="NCBI Taxonomy" id="2821489"/>
    <lineage>
        <taxon>Bacteria</taxon>
        <taxon>Pseudomonadati</taxon>
        <taxon>Pseudomonadota</taxon>
        <taxon>Gammaproteobacteria</taxon>
        <taxon>Lysobacterales</taxon>
        <taxon>Rhodanobacteraceae</taxon>
        <taxon>Frateuria</taxon>
    </lineage>
</organism>
<comment type="cofactor">
    <cofactor evidence="2">
        <name>a divalent metal cation</name>
        <dbReference type="ChEBI" id="CHEBI:60240"/>
    </cofactor>
</comment>
<dbReference type="PANTHER" id="PTHR11124">
    <property type="entry name" value="VACUOLAR SORTING PROTEIN VPS29"/>
    <property type="match status" value="1"/>
</dbReference>
<name>A0ABS4DM35_9GAMM</name>
<evidence type="ECO:0000256" key="2">
    <source>
        <dbReference type="RuleBase" id="RU362039"/>
    </source>
</evidence>
<dbReference type="InterPro" id="IPR000979">
    <property type="entry name" value="Phosphodiesterase_MJ0936/Vps29"/>
</dbReference>
<gene>
    <name evidence="4" type="ORF">J7I44_07425</name>
</gene>
<evidence type="ECO:0000313" key="5">
    <source>
        <dbReference type="Proteomes" id="UP000823790"/>
    </source>
</evidence>
<comment type="similarity">
    <text evidence="1 2">Belongs to the metallophosphoesterase superfamily. YfcE family.</text>
</comment>
<dbReference type="EMBL" id="JAGJRS010000015">
    <property type="protein sequence ID" value="MBP1474125.1"/>
    <property type="molecule type" value="Genomic_DNA"/>
</dbReference>
<keyword evidence="5" id="KW-1185">Reference proteome</keyword>
<comment type="caution">
    <text evidence="4">The sequence shown here is derived from an EMBL/GenBank/DDBJ whole genome shotgun (WGS) entry which is preliminary data.</text>
</comment>
<dbReference type="Pfam" id="PF12850">
    <property type="entry name" value="Metallophos_2"/>
    <property type="match status" value="1"/>
</dbReference>
<feature type="domain" description="Calcineurin-like phosphoesterase" evidence="3">
    <location>
        <begin position="15"/>
        <end position="146"/>
    </location>
</feature>
<dbReference type="SUPFAM" id="SSF56300">
    <property type="entry name" value="Metallo-dependent phosphatases"/>
    <property type="match status" value="1"/>
</dbReference>
<dbReference type="InterPro" id="IPR029052">
    <property type="entry name" value="Metallo-depent_PP-like"/>
</dbReference>
<proteinExistence type="inferred from homology"/>
<reference evidence="4 5" key="1">
    <citation type="submission" date="2021-04" db="EMBL/GenBank/DDBJ databases">
        <authorList>
            <person name="Huq M.A."/>
        </authorList>
    </citation>
    <scope>NUCLEOTIDE SEQUENCE [LARGE SCALE GENOMIC DNA]</scope>
    <source>
        <strain evidence="4 5">MAH-13</strain>
    </source>
</reference>
<dbReference type="Gene3D" id="3.60.21.10">
    <property type="match status" value="1"/>
</dbReference>
<dbReference type="InterPro" id="IPR024654">
    <property type="entry name" value="Calcineurin-like_PHP_lpxH"/>
</dbReference>
<keyword evidence="2" id="KW-0479">Metal-binding</keyword>
<dbReference type="NCBIfam" id="TIGR00040">
    <property type="entry name" value="yfcE"/>
    <property type="match status" value="1"/>
</dbReference>
<sequence>MRGDDGKRATDTMFRVGLISDTHGLLRPAAVDFLRGCQRIIHAGDIGGPAILDALAAIAPLTAVRGNNDRDAGSAHLPETATLALGAVRLYVLHDLKALAVDPGAEGIHVVVSGHSHKPLVEERAGVLYVNPGSAGRRRFKLPIGVGELLIDGREVMPRIVELDG</sequence>
<evidence type="ECO:0000259" key="3">
    <source>
        <dbReference type="Pfam" id="PF12850"/>
    </source>
</evidence>